<name>A0A2P2JN60_RHIMU</name>
<evidence type="ECO:0000313" key="2">
    <source>
        <dbReference type="EMBL" id="MBW94910.1"/>
    </source>
</evidence>
<accession>A0A2P2JN60</accession>
<evidence type="ECO:0000256" key="1">
    <source>
        <dbReference type="SAM" id="Phobius"/>
    </source>
</evidence>
<sequence>MLLTFNRYVHFHPLGEERSIFFVLYFYFFFSIAILF</sequence>
<protein>
    <submittedName>
        <fullName evidence="2">Uncharacterized protein MANES_17G101400</fullName>
    </submittedName>
</protein>
<keyword evidence="1" id="KW-0812">Transmembrane</keyword>
<proteinExistence type="predicted"/>
<reference evidence="2" key="1">
    <citation type="submission" date="2018-02" db="EMBL/GenBank/DDBJ databases">
        <title>Rhizophora mucronata_Transcriptome.</title>
        <authorList>
            <person name="Meera S.P."/>
            <person name="Sreeshan A."/>
            <person name="Augustine A."/>
        </authorList>
    </citation>
    <scope>NUCLEOTIDE SEQUENCE</scope>
    <source>
        <tissue evidence="2">Leaf</tissue>
    </source>
</reference>
<dbReference type="AlphaFoldDB" id="A0A2P2JN60"/>
<feature type="transmembrane region" description="Helical" evidence="1">
    <location>
        <begin position="20"/>
        <end position="35"/>
    </location>
</feature>
<keyword evidence="1" id="KW-1133">Transmembrane helix</keyword>
<keyword evidence="1" id="KW-0472">Membrane</keyword>
<dbReference type="EMBL" id="GGEC01014427">
    <property type="protein sequence ID" value="MBW94910.1"/>
    <property type="molecule type" value="Transcribed_RNA"/>
</dbReference>
<organism evidence="2">
    <name type="scientific">Rhizophora mucronata</name>
    <name type="common">Asiatic mangrove</name>
    <dbReference type="NCBI Taxonomy" id="61149"/>
    <lineage>
        <taxon>Eukaryota</taxon>
        <taxon>Viridiplantae</taxon>
        <taxon>Streptophyta</taxon>
        <taxon>Embryophyta</taxon>
        <taxon>Tracheophyta</taxon>
        <taxon>Spermatophyta</taxon>
        <taxon>Magnoliopsida</taxon>
        <taxon>eudicotyledons</taxon>
        <taxon>Gunneridae</taxon>
        <taxon>Pentapetalae</taxon>
        <taxon>rosids</taxon>
        <taxon>fabids</taxon>
        <taxon>Malpighiales</taxon>
        <taxon>Rhizophoraceae</taxon>
        <taxon>Rhizophora</taxon>
    </lineage>
</organism>